<dbReference type="RefSeq" id="XP_018388769.1">
    <property type="nucleotide sequence ID" value="XM_018524569.1"/>
</dbReference>
<proteinExistence type="predicted"/>
<organism evidence="2 3">
    <name type="scientific">Alternaria alternata</name>
    <name type="common">Alternaria rot fungus</name>
    <name type="synonym">Torula alternata</name>
    <dbReference type="NCBI Taxonomy" id="5599"/>
    <lineage>
        <taxon>Eukaryota</taxon>
        <taxon>Fungi</taxon>
        <taxon>Dikarya</taxon>
        <taxon>Ascomycota</taxon>
        <taxon>Pezizomycotina</taxon>
        <taxon>Dothideomycetes</taxon>
        <taxon>Pleosporomycetidae</taxon>
        <taxon>Pleosporales</taxon>
        <taxon>Pleosporineae</taxon>
        <taxon>Pleosporaceae</taxon>
        <taxon>Alternaria</taxon>
        <taxon>Alternaria sect. Alternaria</taxon>
        <taxon>Alternaria alternata complex</taxon>
    </lineage>
</organism>
<dbReference type="KEGG" id="aalt:CC77DRAFT_1018180"/>
<accession>A0A177DV28</accession>
<feature type="transmembrane region" description="Helical" evidence="1">
    <location>
        <begin position="32"/>
        <end position="52"/>
    </location>
</feature>
<evidence type="ECO:0000313" key="2">
    <source>
        <dbReference type="EMBL" id="OAG23348.1"/>
    </source>
</evidence>
<sequence length="53" mass="5917">MIAKECSAQTHETWHPALIRIPGKQGPTSTCAIIIFPLWAFILKSMLCGHLVR</sequence>
<dbReference type="GeneID" id="29110163"/>
<evidence type="ECO:0000256" key="1">
    <source>
        <dbReference type="SAM" id="Phobius"/>
    </source>
</evidence>
<reference evidence="2 3" key="1">
    <citation type="submission" date="2016-05" db="EMBL/GenBank/DDBJ databases">
        <title>Comparative analysis of secretome profiles of manganese(II)-oxidizing ascomycete fungi.</title>
        <authorList>
            <consortium name="DOE Joint Genome Institute"/>
            <person name="Zeiner C.A."/>
            <person name="Purvine S.O."/>
            <person name="Zink E.M."/>
            <person name="Wu S."/>
            <person name="Pasa-Tolic L."/>
            <person name="Chaput D.L."/>
            <person name="Haridas S."/>
            <person name="Grigoriev I.V."/>
            <person name="Santelli C.M."/>
            <person name="Hansel C.M."/>
        </authorList>
    </citation>
    <scope>NUCLEOTIDE SEQUENCE [LARGE SCALE GENOMIC DNA]</scope>
    <source>
        <strain evidence="2 3">SRC1lrK2f</strain>
    </source>
</reference>
<keyword evidence="1" id="KW-1133">Transmembrane helix</keyword>
<dbReference type="EMBL" id="KV441473">
    <property type="protein sequence ID" value="OAG23348.1"/>
    <property type="molecule type" value="Genomic_DNA"/>
</dbReference>
<gene>
    <name evidence="2" type="ORF">CC77DRAFT_1018180</name>
</gene>
<protein>
    <submittedName>
        <fullName evidence="2">Uncharacterized protein</fullName>
    </submittedName>
</protein>
<dbReference type="AlphaFoldDB" id="A0A177DV28"/>
<keyword evidence="1" id="KW-0472">Membrane</keyword>
<evidence type="ECO:0000313" key="3">
    <source>
        <dbReference type="Proteomes" id="UP000077248"/>
    </source>
</evidence>
<keyword evidence="3" id="KW-1185">Reference proteome</keyword>
<name>A0A177DV28_ALTAL</name>
<dbReference type="VEuPathDB" id="FungiDB:CC77DRAFT_1018180"/>
<keyword evidence="1" id="KW-0812">Transmembrane</keyword>
<dbReference type="Proteomes" id="UP000077248">
    <property type="component" value="Unassembled WGS sequence"/>
</dbReference>